<dbReference type="Proteomes" id="UP000257109">
    <property type="component" value="Unassembled WGS sequence"/>
</dbReference>
<dbReference type="InterPro" id="IPR021099">
    <property type="entry name" value="PORR_domain"/>
</dbReference>
<keyword evidence="4" id="KW-1185">Reference proteome</keyword>
<gene>
    <name evidence="3" type="primary">RPD1</name>
    <name evidence="3" type="ORF">CR513_15652</name>
</gene>
<protein>
    <submittedName>
        <fullName evidence="3">Protein ROOT PRIMORDIUM DEFECTIVE 1</fullName>
    </submittedName>
</protein>
<evidence type="ECO:0000256" key="1">
    <source>
        <dbReference type="SAM" id="MobiDB-lite"/>
    </source>
</evidence>
<dbReference type="EMBL" id="QJKJ01002847">
    <property type="protein sequence ID" value="RDY01067.1"/>
    <property type="molecule type" value="Genomic_DNA"/>
</dbReference>
<dbReference type="OrthoDB" id="838682at2759"/>
<evidence type="ECO:0000259" key="2">
    <source>
        <dbReference type="Pfam" id="PF11955"/>
    </source>
</evidence>
<sequence>MAWRFFSFLSKSCKTLNLNLDPFCSTAPFSTSFLVTKTPKKLKKRRKPKDSPRTNPVQTEPNRIPELERIVQRDALLRFVTRSKQFLSAQPEHVLRLDDAGKLHRELGFPRGRKVSRFLQRHPLLFQTYRHTDGKTWVGFTDLMEELLAEEQSLMDSTELDRVDKVRKLLMMSARNRIPFSKIHHCRTLFGIPDDFRDRVSKYPQYFRTVVEDNGKRVLELVNWDPLLAVSALEREFVVDEDGAKRKFRFPVKHGKGLGLELEDARKLDLLNALPLVSPYSDGSKLDVWTLEAEKYRVGVIHEFLSLTLEKRASIHHLVEFKEEFSLTKHTYHMLQKQPRAFYLAGTEMNWVVFLKDAYDRNGVLIEKDPQLLFNEKLYKYAQLDQLEHGSHHGVENQSSISL</sequence>
<dbReference type="STRING" id="157652.A0A371HE69"/>
<dbReference type="PANTHER" id="PTHR31476:SF14">
    <property type="entry name" value="OS09G0473400 PROTEIN"/>
    <property type="match status" value="1"/>
</dbReference>
<proteinExistence type="predicted"/>
<dbReference type="GO" id="GO:0003723">
    <property type="term" value="F:RNA binding"/>
    <property type="evidence" value="ECO:0007669"/>
    <property type="project" value="InterPro"/>
</dbReference>
<dbReference type="PANTHER" id="PTHR31476">
    <property type="entry name" value="PROTEIN WHAT'S THIS FACTOR 1 HOMOLOG, CHLOROPLASTIC"/>
    <property type="match status" value="1"/>
</dbReference>
<name>A0A371HE69_MUCPR</name>
<evidence type="ECO:0000313" key="4">
    <source>
        <dbReference type="Proteomes" id="UP000257109"/>
    </source>
</evidence>
<dbReference type="InterPro" id="IPR045040">
    <property type="entry name" value="PORR_fam"/>
</dbReference>
<organism evidence="3 4">
    <name type="scientific">Mucuna pruriens</name>
    <name type="common">Velvet bean</name>
    <name type="synonym">Dolichos pruriens</name>
    <dbReference type="NCBI Taxonomy" id="157652"/>
    <lineage>
        <taxon>Eukaryota</taxon>
        <taxon>Viridiplantae</taxon>
        <taxon>Streptophyta</taxon>
        <taxon>Embryophyta</taxon>
        <taxon>Tracheophyta</taxon>
        <taxon>Spermatophyta</taxon>
        <taxon>Magnoliopsida</taxon>
        <taxon>eudicotyledons</taxon>
        <taxon>Gunneridae</taxon>
        <taxon>Pentapetalae</taxon>
        <taxon>rosids</taxon>
        <taxon>fabids</taxon>
        <taxon>Fabales</taxon>
        <taxon>Fabaceae</taxon>
        <taxon>Papilionoideae</taxon>
        <taxon>50 kb inversion clade</taxon>
        <taxon>NPAAA clade</taxon>
        <taxon>indigoferoid/millettioid clade</taxon>
        <taxon>Phaseoleae</taxon>
        <taxon>Mucuna</taxon>
    </lineage>
</organism>
<accession>A0A371HE69</accession>
<evidence type="ECO:0000313" key="3">
    <source>
        <dbReference type="EMBL" id="RDY01067.1"/>
    </source>
</evidence>
<feature type="non-terminal residue" evidence="3">
    <location>
        <position position="1"/>
    </location>
</feature>
<dbReference type="Pfam" id="PF11955">
    <property type="entry name" value="PORR"/>
    <property type="match status" value="1"/>
</dbReference>
<reference evidence="3" key="1">
    <citation type="submission" date="2018-05" db="EMBL/GenBank/DDBJ databases">
        <title>Draft genome of Mucuna pruriens seed.</title>
        <authorList>
            <person name="Nnadi N.E."/>
            <person name="Vos R."/>
            <person name="Hasami M.H."/>
            <person name="Devisetty U.K."/>
            <person name="Aguiy J.C."/>
        </authorList>
    </citation>
    <scope>NUCLEOTIDE SEQUENCE [LARGE SCALE GENOMIC DNA]</scope>
    <source>
        <strain evidence="3">JCA_2017</strain>
    </source>
</reference>
<feature type="region of interest" description="Disordered" evidence="1">
    <location>
        <begin position="40"/>
        <end position="64"/>
    </location>
</feature>
<feature type="domain" description="PORR" evidence="2">
    <location>
        <begin position="63"/>
        <end position="384"/>
    </location>
</feature>
<dbReference type="AlphaFoldDB" id="A0A371HE69"/>
<comment type="caution">
    <text evidence="3">The sequence shown here is derived from an EMBL/GenBank/DDBJ whole genome shotgun (WGS) entry which is preliminary data.</text>
</comment>